<sequence length="352" mass="38673">MNREITKSVGEHSAIGPLRSKWGWVLSLDKGFRSLNQHEHPVREVGRPYLEGPGCLDSMYLAPKISTQQLDFASTSNSREWRDQTLCPQRLQFPGAKKREQWQRLDPSKPGLSLHPLSLEESMKGPPESVDPPHPTLGVVYSKRVVQGSRRYLGKRRRRSTLVSCSQCAPAPYRGASMDVVELLAPLAETSKMLSAPEHTSGASPAFLHSGLPKPSLLEECGKPQSGTGTEFEMAQACAPWESRHRREPETPEPSAQKQPMGSEPCSSMKPGALQTYPRGRLQCKSPPLGLRPPTSQAGPSNLPPQTLVPRQHLRAYMTAIHCFHEVSLGDKCPCRPSQAPPSSSTESAPTL</sequence>
<accession>A0A8J5ZW07</accession>
<dbReference type="PANTHER" id="PTHR15289">
    <property type="entry name" value="TASTIN"/>
    <property type="match status" value="1"/>
</dbReference>
<keyword evidence="3" id="KW-1185">Reference proteome</keyword>
<organism evidence="2 3">
    <name type="scientific">Galemys pyrenaicus</name>
    <name type="common">Iberian desman</name>
    <name type="synonym">Pyrenean desman</name>
    <dbReference type="NCBI Taxonomy" id="202257"/>
    <lineage>
        <taxon>Eukaryota</taxon>
        <taxon>Metazoa</taxon>
        <taxon>Chordata</taxon>
        <taxon>Craniata</taxon>
        <taxon>Vertebrata</taxon>
        <taxon>Euteleostomi</taxon>
        <taxon>Mammalia</taxon>
        <taxon>Eutheria</taxon>
        <taxon>Laurasiatheria</taxon>
        <taxon>Eulipotyphla</taxon>
        <taxon>Talpidae</taxon>
        <taxon>Galemys</taxon>
    </lineage>
</organism>
<feature type="non-terminal residue" evidence="2">
    <location>
        <position position="352"/>
    </location>
</feature>
<dbReference type="AlphaFoldDB" id="A0A8J5ZW07"/>
<evidence type="ECO:0000313" key="2">
    <source>
        <dbReference type="EMBL" id="KAG8508052.1"/>
    </source>
</evidence>
<feature type="region of interest" description="Disordered" evidence="1">
    <location>
        <begin position="217"/>
        <end position="307"/>
    </location>
</feature>
<evidence type="ECO:0000313" key="3">
    <source>
        <dbReference type="Proteomes" id="UP000700334"/>
    </source>
</evidence>
<gene>
    <name evidence="2" type="ORF">J0S82_001554</name>
</gene>
<evidence type="ECO:0000256" key="1">
    <source>
        <dbReference type="SAM" id="MobiDB-lite"/>
    </source>
</evidence>
<name>A0A8J5ZW07_GALPY</name>
<dbReference type="Proteomes" id="UP000700334">
    <property type="component" value="Unassembled WGS sequence"/>
</dbReference>
<reference evidence="2" key="1">
    <citation type="journal article" date="2021" name="Evol. Appl.">
        <title>The genome of the Pyrenean desman and the effects of bottlenecks and inbreeding on the genomic landscape of an endangered species.</title>
        <authorList>
            <person name="Escoda L."/>
            <person name="Castresana J."/>
        </authorList>
    </citation>
    <scope>NUCLEOTIDE SEQUENCE</scope>
    <source>
        <strain evidence="2">IBE-C5619</strain>
    </source>
</reference>
<dbReference type="InterPro" id="IPR026133">
    <property type="entry name" value="Tastin"/>
</dbReference>
<feature type="compositionally biased region" description="Basic and acidic residues" evidence="1">
    <location>
        <begin position="97"/>
        <end position="107"/>
    </location>
</feature>
<comment type="caution">
    <text evidence="2">The sequence shown here is derived from an EMBL/GenBank/DDBJ whole genome shotgun (WGS) entry which is preliminary data.</text>
</comment>
<proteinExistence type="predicted"/>
<dbReference type="EMBL" id="JAGFMF010012069">
    <property type="protein sequence ID" value="KAG8508052.1"/>
    <property type="molecule type" value="Genomic_DNA"/>
</dbReference>
<protein>
    <submittedName>
        <fullName evidence="2">Tastin</fullName>
    </submittedName>
</protein>
<dbReference type="PANTHER" id="PTHR15289:SF3">
    <property type="entry name" value="TASTIN"/>
    <property type="match status" value="1"/>
</dbReference>
<feature type="region of interest" description="Disordered" evidence="1">
    <location>
        <begin position="97"/>
        <end position="137"/>
    </location>
</feature>